<dbReference type="GO" id="GO:0005524">
    <property type="term" value="F:ATP binding"/>
    <property type="evidence" value="ECO:0007669"/>
    <property type="project" value="UniProtKB-KW"/>
</dbReference>
<evidence type="ECO:0000256" key="2">
    <source>
        <dbReference type="ARBA" id="ARBA00012023"/>
    </source>
</evidence>
<organism evidence="8">
    <name type="scientific">Aceria tosichella</name>
    <name type="common">wheat curl mite</name>
    <dbReference type="NCBI Taxonomy" id="561515"/>
    <lineage>
        <taxon>Eukaryota</taxon>
        <taxon>Metazoa</taxon>
        <taxon>Ecdysozoa</taxon>
        <taxon>Arthropoda</taxon>
        <taxon>Chelicerata</taxon>
        <taxon>Arachnida</taxon>
        <taxon>Acari</taxon>
        <taxon>Acariformes</taxon>
        <taxon>Trombidiformes</taxon>
        <taxon>Prostigmata</taxon>
        <taxon>Eupodina</taxon>
        <taxon>Eriophyoidea</taxon>
        <taxon>Eriophyidae</taxon>
        <taxon>Eriophyinae</taxon>
        <taxon>Aceriini</taxon>
        <taxon>Aceria</taxon>
    </lineage>
</organism>
<comment type="catalytic activity">
    <reaction evidence="7">
        <text>1D-myo-inositol 1,3,4,5,6-pentakisphosphate + ATP = 1D-myo-inositol hexakisphosphate + ADP + H(+)</text>
        <dbReference type="Rhea" id="RHEA:20313"/>
        <dbReference type="ChEBI" id="CHEBI:15378"/>
        <dbReference type="ChEBI" id="CHEBI:30616"/>
        <dbReference type="ChEBI" id="CHEBI:57733"/>
        <dbReference type="ChEBI" id="CHEBI:58130"/>
        <dbReference type="ChEBI" id="CHEBI:456216"/>
        <dbReference type="EC" id="2.7.1.158"/>
    </reaction>
</comment>
<keyword evidence="4 7" id="KW-0547">Nucleotide-binding</keyword>
<evidence type="ECO:0000313" key="8">
    <source>
        <dbReference type="EMBL" id="MDE51621.1"/>
    </source>
</evidence>
<comment type="similarity">
    <text evidence="1">Belongs to the IPK1 type 2 family.</text>
</comment>
<gene>
    <name evidence="8" type="primary">Ippk_0</name>
    <name evidence="8" type="ORF">g.18580</name>
</gene>
<sequence length="523" mass="59793">MMRFNEFNDDLMDQIIYRGEGNSSIVVAIKNRSKVIRLLKKDGKIMRTSQDHHVTQHPMRSIKFIHLIMKPLTSPYLSDATQLVHLKSDFINMLSKKVEVERPSHRLDKTLHLDDQYALVMDDLCTLPDHLIRHFNEVDFSGPTISVEIKPKQGFLLPTHRSLMRSSINDQMTAIMKGSCLYGLNQNMKLARGRIKETSNYCPINLFSGCPIKMESALEALLRNPQNNLRIFKNLGLAYDESNHLISDLFKCNSLNNDPCCATAERSYNHDKERLIKLLIQCLLSEPSPGGENHVRGTNDTTIMNYGKDSENLFTSTSTCVGDFCEQHSSSIPNCKRCDIHQMKKHKPKLVPGNPSHQLPRNCVLASVLRAQRLDSIGAFEARHMLEWLLEHANQSEEKPDILEELSTPQVPTGFGHPCQLPTESKRDYYFRKVWEFLVSLTAKDCSIIITIRKIANGRCETMLRQEPGIVNNLLREKETGDHFMFSVGIADLDQKMPLKIMRICDNLNQIMMQTKESKNIKS</sequence>
<dbReference type="InterPro" id="IPR043001">
    <property type="entry name" value="IP5_2-K_N_lobe"/>
</dbReference>
<evidence type="ECO:0000256" key="6">
    <source>
        <dbReference type="ARBA" id="ARBA00022840"/>
    </source>
</evidence>
<keyword evidence="6 7" id="KW-0067">ATP-binding</keyword>
<dbReference type="PANTHER" id="PTHR14456:SF2">
    <property type="entry name" value="INOSITOL-PENTAKISPHOSPHATE 2-KINASE"/>
    <property type="match status" value="1"/>
</dbReference>
<protein>
    <recommendedName>
        <fullName evidence="2 7">Inositol-pentakisphosphate 2-kinase</fullName>
        <ecNumber evidence="2 7">2.7.1.158</ecNumber>
    </recommendedName>
</protein>
<keyword evidence="3 7" id="KW-0808">Transferase</keyword>
<evidence type="ECO:0000256" key="4">
    <source>
        <dbReference type="ARBA" id="ARBA00022741"/>
    </source>
</evidence>
<proteinExistence type="inferred from homology"/>
<dbReference type="InterPro" id="IPR009286">
    <property type="entry name" value="Ins_P5_2-kin"/>
</dbReference>
<reference evidence="8" key="1">
    <citation type="submission" date="2018-10" db="EMBL/GenBank/DDBJ databases">
        <title>Transcriptome assembly of Aceria tosichella (Wheat curl mite) Type 2.</title>
        <authorList>
            <person name="Scully E.D."/>
            <person name="Geib S.M."/>
            <person name="Palmer N.A."/>
            <person name="Gupta A.K."/>
            <person name="Sarath G."/>
            <person name="Tatineni S."/>
        </authorList>
    </citation>
    <scope>NUCLEOTIDE SEQUENCE</scope>
    <source>
        <strain evidence="8">LincolnNE</strain>
    </source>
</reference>
<dbReference type="PANTHER" id="PTHR14456">
    <property type="entry name" value="INOSITOL POLYPHOSPHATE KINASE 1"/>
    <property type="match status" value="1"/>
</dbReference>
<accession>A0A6G1SN33</accession>
<name>A0A6G1SN33_9ACAR</name>
<evidence type="ECO:0000256" key="3">
    <source>
        <dbReference type="ARBA" id="ARBA00022679"/>
    </source>
</evidence>
<evidence type="ECO:0000256" key="7">
    <source>
        <dbReference type="RuleBase" id="RU364126"/>
    </source>
</evidence>
<dbReference type="GO" id="GO:0005634">
    <property type="term" value="C:nucleus"/>
    <property type="evidence" value="ECO:0007669"/>
    <property type="project" value="TreeGrafter"/>
</dbReference>
<dbReference type="EMBL" id="GGYP01006850">
    <property type="protein sequence ID" value="MDE51621.1"/>
    <property type="molecule type" value="Transcribed_RNA"/>
</dbReference>
<comment type="function">
    <text evidence="7">Phosphorylates Ins(1,3,4,5,6)P5 at position 2 to form Ins(1,2,3,4,5,6)P6 (InsP6 or phytate).</text>
</comment>
<dbReference type="Pfam" id="PF06090">
    <property type="entry name" value="Ins_P5_2-kin"/>
    <property type="match status" value="1"/>
</dbReference>
<dbReference type="Gene3D" id="3.30.200.110">
    <property type="entry name" value="Inositol-pentakisphosphate 2-kinase, N-lobe"/>
    <property type="match status" value="1"/>
</dbReference>
<dbReference type="AlphaFoldDB" id="A0A6G1SN33"/>
<comment type="domain">
    <text evidence="7">The EXKPK motif is conserved in inositol-pentakisphosphate 2-kinases of both family 1 and 2.</text>
</comment>
<dbReference type="GO" id="GO:0035299">
    <property type="term" value="F:inositol-1,3,4,5,6-pentakisphosphate 2-kinase activity"/>
    <property type="evidence" value="ECO:0007669"/>
    <property type="project" value="UniProtKB-EC"/>
</dbReference>
<dbReference type="GO" id="GO:0032958">
    <property type="term" value="P:inositol phosphate biosynthetic process"/>
    <property type="evidence" value="ECO:0007669"/>
    <property type="project" value="TreeGrafter"/>
</dbReference>
<evidence type="ECO:0000256" key="1">
    <source>
        <dbReference type="ARBA" id="ARBA00007229"/>
    </source>
</evidence>
<keyword evidence="5 7" id="KW-0418">Kinase</keyword>
<evidence type="ECO:0000256" key="5">
    <source>
        <dbReference type="ARBA" id="ARBA00022777"/>
    </source>
</evidence>
<dbReference type="EC" id="2.7.1.158" evidence="2 7"/>